<dbReference type="Proteomes" id="UP000248410">
    <property type="component" value="Chromosome"/>
</dbReference>
<feature type="transmembrane region" description="Helical" evidence="11">
    <location>
        <begin position="85"/>
        <end position="107"/>
    </location>
</feature>
<dbReference type="OrthoDB" id="131615at2157"/>
<evidence type="ECO:0000256" key="3">
    <source>
        <dbReference type="ARBA" id="ARBA00004919"/>
    </source>
</evidence>
<comment type="subcellular location">
    <subcellularLocation>
        <location evidence="2 11">Cell membrane</location>
        <topology evidence="2 11">Multi-pass membrane protein</topology>
    </subcellularLocation>
</comment>
<evidence type="ECO:0000313" key="13">
    <source>
        <dbReference type="Proteomes" id="UP000248410"/>
    </source>
</evidence>
<feature type="transmembrane region" description="Helical" evidence="11">
    <location>
        <begin position="233"/>
        <end position="253"/>
    </location>
</feature>
<feature type="transmembrane region" description="Helical" evidence="11">
    <location>
        <begin position="137"/>
        <end position="154"/>
    </location>
</feature>
<evidence type="ECO:0000256" key="1">
    <source>
        <dbReference type="ARBA" id="ARBA00004019"/>
    </source>
</evidence>
<accession>A0A2U9IND2</accession>
<evidence type="ECO:0000256" key="11">
    <source>
        <dbReference type="HAMAP-Rule" id="MF_00154"/>
    </source>
</evidence>
<comment type="miscellaneous">
    <text evidence="11">Carbon 2 of the heme B porphyrin ring is defined according to the Fischer nomenclature.</text>
</comment>
<organism evidence="12 13">
    <name type="scientific">Acidianus sulfidivorans JP7</name>
    <dbReference type="NCBI Taxonomy" id="619593"/>
    <lineage>
        <taxon>Archaea</taxon>
        <taxon>Thermoproteota</taxon>
        <taxon>Thermoprotei</taxon>
        <taxon>Sulfolobales</taxon>
        <taxon>Sulfolobaceae</taxon>
        <taxon>Acidianus</taxon>
    </lineage>
</organism>
<dbReference type="KEGG" id="asul:DFR86_08220"/>
<gene>
    <name evidence="11" type="primary">ctaB</name>
    <name evidence="12" type="ORF">DFR86_08220</name>
</gene>
<keyword evidence="5 11" id="KW-0808">Transferase</keyword>
<comment type="similarity">
    <text evidence="4">In the C-terminal section; belongs to the UbiA prenyltransferase family. Protoheme IX farnesyltransferase subfamily.</text>
</comment>
<dbReference type="InterPro" id="IPR044878">
    <property type="entry name" value="UbiA_sf"/>
</dbReference>
<feature type="transmembrane region" description="Helical" evidence="11">
    <location>
        <begin position="265"/>
        <end position="284"/>
    </location>
</feature>
<evidence type="ECO:0000256" key="6">
    <source>
        <dbReference type="ARBA" id="ARBA00022692"/>
    </source>
</evidence>
<dbReference type="CDD" id="cd13957">
    <property type="entry name" value="PT_UbiA_Cox10"/>
    <property type="match status" value="1"/>
</dbReference>
<dbReference type="PANTHER" id="PTHR43448">
    <property type="entry name" value="PROTOHEME IX FARNESYLTRANSFERASE, MITOCHONDRIAL"/>
    <property type="match status" value="1"/>
</dbReference>
<dbReference type="AlphaFoldDB" id="A0A2U9IND2"/>
<feature type="transmembrane region" description="Helical" evidence="11">
    <location>
        <begin position="113"/>
        <end position="130"/>
    </location>
</feature>
<proteinExistence type="inferred from homology"/>
<dbReference type="HAMAP" id="MF_00154">
    <property type="entry name" value="CyoE_CtaB"/>
    <property type="match status" value="1"/>
</dbReference>
<feature type="transmembrane region" description="Helical" evidence="11">
    <location>
        <begin position="166"/>
        <end position="187"/>
    </location>
</feature>
<comment type="function">
    <text evidence="1 11">Converts heme B (protoheme IX) to heme O by substitution of the vinyl group on carbon 2 of heme B porphyrin ring with a hydroxyethyl farnesyl side group.</text>
</comment>
<dbReference type="PANTHER" id="PTHR43448:SF2">
    <property type="entry name" value="PROTOHEME IX FARNESYLTRANSFERASE, MITOCHONDRIAL"/>
    <property type="match status" value="1"/>
</dbReference>
<dbReference type="InterPro" id="IPR000537">
    <property type="entry name" value="UbiA_prenyltransferase"/>
</dbReference>
<protein>
    <recommendedName>
        <fullName evidence="11">Protoheme IX farnesyltransferase</fullName>
        <ecNumber evidence="11">2.5.1.141</ecNumber>
    </recommendedName>
    <alternativeName>
        <fullName evidence="11">Heme B farnesyltransferase</fullName>
    </alternativeName>
    <alternativeName>
        <fullName evidence="11">Heme O synthase</fullName>
    </alternativeName>
</protein>
<evidence type="ECO:0000256" key="4">
    <source>
        <dbReference type="ARBA" id="ARBA00010223"/>
    </source>
</evidence>
<dbReference type="GO" id="GO:0005886">
    <property type="term" value="C:plasma membrane"/>
    <property type="evidence" value="ECO:0007669"/>
    <property type="project" value="UniProtKB-SubCell"/>
</dbReference>
<dbReference type="EMBL" id="CP029288">
    <property type="protein sequence ID" value="AWR97538.1"/>
    <property type="molecule type" value="Genomic_DNA"/>
</dbReference>
<evidence type="ECO:0000256" key="2">
    <source>
        <dbReference type="ARBA" id="ARBA00004651"/>
    </source>
</evidence>
<keyword evidence="7 11" id="KW-1133">Transmembrane helix</keyword>
<dbReference type="NCBIfam" id="TIGR01473">
    <property type="entry name" value="cyoE_ctaB"/>
    <property type="match status" value="1"/>
</dbReference>
<comment type="catalytic activity">
    <reaction evidence="10 11">
        <text>heme b + (2E,6E)-farnesyl diphosphate + H2O = Fe(II)-heme o + diphosphate</text>
        <dbReference type="Rhea" id="RHEA:28070"/>
        <dbReference type="ChEBI" id="CHEBI:15377"/>
        <dbReference type="ChEBI" id="CHEBI:33019"/>
        <dbReference type="ChEBI" id="CHEBI:60344"/>
        <dbReference type="ChEBI" id="CHEBI:60530"/>
        <dbReference type="ChEBI" id="CHEBI:175763"/>
        <dbReference type="EC" id="2.5.1.141"/>
    </reaction>
</comment>
<dbReference type="EC" id="2.5.1.141" evidence="11"/>
<comment type="similarity">
    <text evidence="11">Belongs to the UbiA prenyltransferase family. Protoheme IX farnesyltransferase subfamily.</text>
</comment>
<evidence type="ECO:0000256" key="7">
    <source>
        <dbReference type="ARBA" id="ARBA00022989"/>
    </source>
</evidence>
<dbReference type="GO" id="GO:0048034">
    <property type="term" value="P:heme O biosynthetic process"/>
    <property type="evidence" value="ECO:0007669"/>
    <property type="project" value="UniProtKB-UniRule"/>
</dbReference>
<dbReference type="GeneID" id="36837947"/>
<dbReference type="Gene3D" id="1.10.357.140">
    <property type="entry name" value="UbiA prenyltransferase"/>
    <property type="match status" value="1"/>
</dbReference>
<evidence type="ECO:0000256" key="10">
    <source>
        <dbReference type="ARBA" id="ARBA00047690"/>
    </source>
</evidence>
<name>A0A2U9IND2_9CREN</name>
<keyword evidence="8 11" id="KW-0350">Heme biosynthesis</keyword>
<evidence type="ECO:0000256" key="9">
    <source>
        <dbReference type="ARBA" id="ARBA00023136"/>
    </source>
</evidence>
<keyword evidence="11" id="KW-1003">Cell membrane</keyword>
<dbReference type="UniPathway" id="UPA00834">
    <property type="reaction ID" value="UER00712"/>
</dbReference>
<feature type="transmembrane region" description="Helical" evidence="11">
    <location>
        <begin position="20"/>
        <end position="40"/>
    </location>
</feature>
<dbReference type="GO" id="GO:0008495">
    <property type="term" value="F:protoheme IX farnesyltransferase activity"/>
    <property type="evidence" value="ECO:0007669"/>
    <property type="project" value="UniProtKB-UniRule"/>
</dbReference>
<feature type="transmembrane region" description="Helical" evidence="11">
    <location>
        <begin position="46"/>
        <end position="64"/>
    </location>
</feature>
<keyword evidence="13" id="KW-1185">Reference proteome</keyword>
<dbReference type="RefSeq" id="WP_110380428.1">
    <property type="nucleotide sequence ID" value="NZ_CP029288.2"/>
</dbReference>
<dbReference type="Pfam" id="PF01040">
    <property type="entry name" value="UbiA"/>
    <property type="match status" value="1"/>
</dbReference>
<evidence type="ECO:0000256" key="5">
    <source>
        <dbReference type="ARBA" id="ARBA00022679"/>
    </source>
</evidence>
<reference evidence="12 13" key="1">
    <citation type="submission" date="2018-05" db="EMBL/GenBank/DDBJ databases">
        <title>Complete Genome Sequences of Extremely Thermoacidophilic, Metal-Mobilizing Type-Strain Members of the Archaeal Family Sulfolobaceae: Acidianus brierleyi DSM-1651T, Acidianus sulfidivorans DSM-18786T, Metallosphaera hakonensis DSM-7519T, and Metallosphaera prunae DSM-10039T.</title>
        <authorList>
            <person name="Counts J.A."/>
            <person name="Kelly R.M."/>
        </authorList>
    </citation>
    <scope>NUCLEOTIDE SEQUENCE [LARGE SCALE GENOMIC DNA]</scope>
    <source>
        <strain evidence="12 13">JP7</strain>
    </source>
</reference>
<comment type="pathway">
    <text evidence="3 11">Porphyrin-containing compound metabolism; heme O biosynthesis; heme O from protoheme: step 1/1.</text>
</comment>
<sequence length="285" mass="31199">MEVSPKARLIYYAKLSKPRIIWLLDLAALAGAFMTGKIILLNLIAVLIGGTLASGGSMIVNEGVEIDKDKVMKRTSKRPTVMGYVSKREAIIVGSSLLAIGTLIGLIANPLTAFFILLGGLIYIFVYTIWLKPRSPLNIVIGGFAGSAAAWAGYAAMANNFTLESFLLGMLIFMWTPGHFWSLALKFKEDYSKAGIPMLPVLLPEKSAAKYIAISNILMIPFALVLYLYVGLIYLIVTAIFSALLLLFSFKLLMNPNGEEAWRSFKISAPYLAILLITIIILKII</sequence>
<keyword evidence="6 11" id="KW-0812">Transmembrane</keyword>
<dbReference type="InterPro" id="IPR006369">
    <property type="entry name" value="Protohaem_IX_farnesylTrfase"/>
</dbReference>
<keyword evidence="9 11" id="KW-0472">Membrane</keyword>
<evidence type="ECO:0000313" key="12">
    <source>
        <dbReference type="EMBL" id="AWR97538.1"/>
    </source>
</evidence>
<evidence type="ECO:0000256" key="8">
    <source>
        <dbReference type="ARBA" id="ARBA00023133"/>
    </source>
</evidence>